<name>A0A3B0YRH6_9ZZZZ</name>
<gene>
    <name evidence="1" type="ORF">MNBD_GAMMA13-895</name>
</gene>
<evidence type="ECO:0000313" key="1">
    <source>
        <dbReference type="EMBL" id="VAW77842.1"/>
    </source>
</evidence>
<proteinExistence type="predicted"/>
<sequence>MRMIAICHRPLFSSKALRGMRDFVRERQCPLGIIINNAERVTQYEENLIGILFTCL</sequence>
<protein>
    <submittedName>
        <fullName evidence="1">Uncharacterized protein</fullName>
    </submittedName>
</protein>
<dbReference type="EMBL" id="UOFK01000131">
    <property type="protein sequence ID" value="VAW77842.1"/>
    <property type="molecule type" value="Genomic_DNA"/>
</dbReference>
<reference evidence="1" key="1">
    <citation type="submission" date="2018-06" db="EMBL/GenBank/DDBJ databases">
        <authorList>
            <person name="Zhirakovskaya E."/>
        </authorList>
    </citation>
    <scope>NUCLEOTIDE SEQUENCE</scope>
</reference>
<accession>A0A3B0YRH6</accession>
<dbReference type="AlphaFoldDB" id="A0A3B0YRH6"/>
<organism evidence="1">
    <name type="scientific">hydrothermal vent metagenome</name>
    <dbReference type="NCBI Taxonomy" id="652676"/>
    <lineage>
        <taxon>unclassified sequences</taxon>
        <taxon>metagenomes</taxon>
        <taxon>ecological metagenomes</taxon>
    </lineage>
</organism>